<dbReference type="GO" id="GO:0003700">
    <property type="term" value="F:DNA-binding transcription factor activity"/>
    <property type="evidence" value="ECO:0007669"/>
    <property type="project" value="TreeGrafter"/>
</dbReference>
<dbReference type="SMART" id="SM00100">
    <property type="entry name" value="cNMP"/>
    <property type="match status" value="1"/>
</dbReference>
<dbReference type="InterPro" id="IPR000595">
    <property type="entry name" value="cNMP-bd_dom"/>
</dbReference>
<dbReference type="InterPro" id="IPR050397">
    <property type="entry name" value="Env_Response_Regulators"/>
</dbReference>
<evidence type="ECO:0000313" key="6">
    <source>
        <dbReference type="EMBL" id="MVA98436.1"/>
    </source>
</evidence>
<evidence type="ECO:0000313" key="7">
    <source>
        <dbReference type="Proteomes" id="UP000463224"/>
    </source>
</evidence>
<dbReference type="SMART" id="SM00419">
    <property type="entry name" value="HTH_CRP"/>
    <property type="match status" value="1"/>
</dbReference>
<evidence type="ECO:0000259" key="5">
    <source>
        <dbReference type="PROSITE" id="PS51063"/>
    </source>
</evidence>
<dbReference type="PANTHER" id="PTHR24567">
    <property type="entry name" value="CRP FAMILY TRANSCRIPTIONAL REGULATORY PROTEIN"/>
    <property type="match status" value="1"/>
</dbReference>
<accession>A0A844QEP2</accession>
<dbReference type="RefSeq" id="WP_156713375.1">
    <property type="nucleotide sequence ID" value="NZ_WPHG01000003.1"/>
</dbReference>
<gene>
    <name evidence="6" type="ORF">GN330_14395</name>
</gene>
<keyword evidence="2" id="KW-0238">DNA-binding</keyword>
<dbReference type="CDD" id="cd00038">
    <property type="entry name" value="CAP_ED"/>
    <property type="match status" value="1"/>
</dbReference>
<name>A0A844QEP2_9HYPH</name>
<dbReference type="AlphaFoldDB" id="A0A844QEP2"/>
<dbReference type="Gene3D" id="2.60.120.10">
    <property type="entry name" value="Jelly Rolls"/>
    <property type="match status" value="1"/>
</dbReference>
<organism evidence="6 7">
    <name type="scientific">Nitratireductor arenosus</name>
    <dbReference type="NCBI Taxonomy" id="2682096"/>
    <lineage>
        <taxon>Bacteria</taxon>
        <taxon>Pseudomonadati</taxon>
        <taxon>Pseudomonadota</taxon>
        <taxon>Alphaproteobacteria</taxon>
        <taxon>Hyphomicrobiales</taxon>
        <taxon>Phyllobacteriaceae</taxon>
        <taxon>Nitratireductor</taxon>
    </lineage>
</organism>
<dbReference type="PANTHER" id="PTHR24567:SF74">
    <property type="entry name" value="HTH-TYPE TRANSCRIPTIONAL REGULATOR ARCR"/>
    <property type="match status" value="1"/>
</dbReference>
<dbReference type="GO" id="GO:0003677">
    <property type="term" value="F:DNA binding"/>
    <property type="evidence" value="ECO:0007669"/>
    <property type="project" value="UniProtKB-KW"/>
</dbReference>
<dbReference type="GO" id="GO:0005829">
    <property type="term" value="C:cytosol"/>
    <property type="evidence" value="ECO:0007669"/>
    <property type="project" value="TreeGrafter"/>
</dbReference>
<feature type="domain" description="Cyclic nucleotide-binding" evidence="4">
    <location>
        <begin position="6"/>
        <end position="113"/>
    </location>
</feature>
<dbReference type="Pfam" id="PF13545">
    <property type="entry name" value="HTH_Crp_2"/>
    <property type="match status" value="1"/>
</dbReference>
<dbReference type="InterPro" id="IPR036388">
    <property type="entry name" value="WH-like_DNA-bd_sf"/>
</dbReference>
<dbReference type="InterPro" id="IPR018490">
    <property type="entry name" value="cNMP-bd_dom_sf"/>
</dbReference>
<keyword evidence="1" id="KW-0805">Transcription regulation</keyword>
<reference evidence="6 7" key="1">
    <citation type="submission" date="2019-12" db="EMBL/GenBank/DDBJ databases">
        <title>Nitratireductor arenosus sp. nov., Isolated from sea sand, Jeju island, South Korea.</title>
        <authorList>
            <person name="Kim W."/>
        </authorList>
    </citation>
    <scope>NUCLEOTIDE SEQUENCE [LARGE SCALE GENOMIC DNA]</scope>
    <source>
        <strain evidence="6 7">CAU 1489</strain>
    </source>
</reference>
<dbReference type="InterPro" id="IPR014710">
    <property type="entry name" value="RmlC-like_jellyroll"/>
</dbReference>
<protein>
    <submittedName>
        <fullName evidence="6">Helix-turn-helix domain-containing protein</fullName>
    </submittedName>
</protein>
<keyword evidence="7" id="KW-1185">Reference proteome</keyword>
<evidence type="ECO:0000256" key="2">
    <source>
        <dbReference type="ARBA" id="ARBA00023125"/>
    </source>
</evidence>
<dbReference type="Gene3D" id="1.10.10.10">
    <property type="entry name" value="Winged helix-like DNA-binding domain superfamily/Winged helix DNA-binding domain"/>
    <property type="match status" value="1"/>
</dbReference>
<dbReference type="SUPFAM" id="SSF46785">
    <property type="entry name" value="Winged helix' DNA-binding domain"/>
    <property type="match status" value="1"/>
</dbReference>
<dbReference type="EMBL" id="WPHG01000003">
    <property type="protein sequence ID" value="MVA98436.1"/>
    <property type="molecule type" value="Genomic_DNA"/>
</dbReference>
<dbReference type="Proteomes" id="UP000463224">
    <property type="component" value="Unassembled WGS sequence"/>
</dbReference>
<evidence type="ECO:0000256" key="1">
    <source>
        <dbReference type="ARBA" id="ARBA00023015"/>
    </source>
</evidence>
<feature type="domain" description="HTH crp-type" evidence="5">
    <location>
        <begin position="148"/>
        <end position="216"/>
    </location>
</feature>
<dbReference type="Pfam" id="PF00027">
    <property type="entry name" value="cNMP_binding"/>
    <property type="match status" value="1"/>
</dbReference>
<dbReference type="InterPro" id="IPR036390">
    <property type="entry name" value="WH_DNA-bd_sf"/>
</dbReference>
<keyword evidence="3" id="KW-0804">Transcription</keyword>
<evidence type="ECO:0000256" key="3">
    <source>
        <dbReference type="ARBA" id="ARBA00023163"/>
    </source>
</evidence>
<dbReference type="PROSITE" id="PS51063">
    <property type="entry name" value="HTH_CRP_2"/>
    <property type="match status" value="1"/>
</dbReference>
<proteinExistence type="predicted"/>
<evidence type="ECO:0000259" key="4">
    <source>
        <dbReference type="PROSITE" id="PS50042"/>
    </source>
</evidence>
<dbReference type="InterPro" id="IPR012318">
    <property type="entry name" value="HTH_CRP"/>
</dbReference>
<comment type="caution">
    <text evidence="6">The sequence shown here is derived from an EMBL/GenBank/DDBJ whole genome shotgun (WGS) entry which is preliminary data.</text>
</comment>
<sequence>MASELMDRSAGEQQQVRLEEALFRLLFDGCPQEHVKPGHHLFMQDDEADRVYGVIDGTIEIAIYSEGGRKLVANIETEKSLIGEIGALDGGLRTATATCLTEATLVSVSRRQLFDRIEAHPRLASAMIGVLCARLRWVSAELGDQALLKIEARLAKRLLLLCELIQDETGWIGISQSELAEFLGATRESINKTLTDWRRLGVIEIRRGGLKVLNRAVLEKLGSAPDD</sequence>
<dbReference type="SUPFAM" id="SSF51206">
    <property type="entry name" value="cAMP-binding domain-like"/>
    <property type="match status" value="1"/>
</dbReference>
<dbReference type="PROSITE" id="PS50042">
    <property type="entry name" value="CNMP_BINDING_3"/>
    <property type="match status" value="1"/>
</dbReference>